<dbReference type="Proteomes" id="UP000627838">
    <property type="component" value="Unassembled WGS sequence"/>
</dbReference>
<sequence>MAHRSGGPERVRAEEEARRVWRVSEELTRVTVPGA</sequence>
<comment type="caution">
    <text evidence="1">The sequence shown here is derived from an EMBL/GenBank/DDBJ whole genome shotgun (WGS) entry which is preliminary data.</text>
</comment>
<accession>A0ABR9JSL5</accession>
<protein>
    <submittedName>
        <fullName evidence="1">Uncharacterized protein</fullName>
    </submittedName>
</protein>
<evidence type="ECO:0000313" key="1">
    <source>
        <dbReference type="EMBL" id="MBE1533570.1"/>
    </source>
</evidence>
<name>A0ABR9JSL5_9ACTN</name>
<organism evidence="1 2">
    <name type="scientific">Actinomadura algeriensis</name>
    <dbReference type="NCBI Taxonomy" id="1679523"/>
    <lineage>
        <taxon>Bacteria</taxon>
        <taxon>Bacillati</taxon>
        <taxon>Actinomycetota</taxon>
        <taxon>Actinomycetes</taxon>
        <taxon>Streptosporangiales</taxon>
        <taxon>Thermomonosporaceae</taxon>
        <taxon>Actinomadura</taxon>
    </lineage>
</organism>
<gene>
    <name evidence="1" type="ORF">H4W34_003403</name>
</gene>
<evidence type="ECO:0000313" key="2">
    <source>
        <dbReference type="Proteomes" id="UP000627838"/>
    </source>
</evidence>
<dbReference type="EMBL" id="JADBDZ010000001">
    <property type="protein sequence ID" value="MBE1533570.1"/>
    <property type="molecule type" value="Genomic_DNA"/>
</dbReference>
<reference evidence="1 2" key="1">
    <citation type="submission" date="2020-10" db="EMBL/GenBank/DDBJ databases">
        <title>Sequencing the genomes of 1000 actinobacteria strains.</title>
        <authorList>
            <person name="Klenk H.-P."/>
        </authorList>
    </citation>
    <scope>NUCLEOTIDE SEQUENCE [LARGE SCALE GENOMIC DNA]</scope>
    <source>
        <strain evidence="1 2">DSM 46744</strain>
    </source>
</reference>
<keyword evidence="2" id="KW-1185">Reference proteome</keyword>
<proteinExistence type="predicted"/>